<dbReference type="AlphaFoldDB" id="A0A246G9K8"/>
<organism evidence="1 2">
    <name type="scientific">Flavobacterium columnare</name>
    <dbReference type="NCBI Taxonomy" id="996"/>
    <lineage>
        <taxon>Bacteria</taxon>
        <taxon>Pseudomonadati</taxon>
        <taxon>Bacteroidota</taxon>
        <taxon>Flavobacteriia</taxon>
        <taxon>Flavobacteriales</taxon>
        <taxon>Flavobacteriaceae</taxon>
        <taxon>Flavobacterium</taxon>
    </lineage>
</organism>
<comment type="caution">
    <text evidence="1">The sequence shown here is derived from an EMBL/GenBank/DDBJ whole genome shotgun (WGS) entry which is preliminary data.</text>
</comment>
<accession>A0A246G9K8</accession>
<sequence length="179" mass="21083">MNNLNNWLRDHNISTWEELTAYVQKIPYGRNSARNDFSLVLIENKGSCSSKHALLKTLSSEFNRENTELVLGIFKMNGTNTPVIKEILEAHFIDYIPEAHCYLKINGLYQDYTNKDALYSKIKEDILSEVIIEPNQVIQYKIDYHQAFLRNWILETKQNKTFEEIWHIREKCIAKLSKN</sequence>
<reference evidence="1 2" key="1">
    <citation type="journal article" date="2017" name="Infect. Genet. Evol.">
        <title>Comparative genome analysis of fish pathogen Flavobacterium columnare reveals extensive sequence diversity within the species.</title>
        <authorList>
            <person name="Kayansamruaj P."/>
            <person name="Dong H.T."/>
            <person name="Hirono I."/>
            <person name="Kondo H."/>
            <person name="Senapin S."/>
            <person name="Rodkhum C."/>
        </authorList>
    </citation>
    <scope>NUCLEOTIDE SEQUENCE [LARGE SCALE GENOMIC DNA]</scope>
    <source>
        <strain evidence="1 2">1214</strain>
    </source>
</reference>
<gene>
    <name evidence="1" type="ORF">BWK62_14245</name>
</gene>
<protein>
    <submittedName>
        <fullName evidence="1">Uncharacterized protein</fullName>
    </submittedName>
</protein>
<evidence type="ECO:0000313" key="1">
    <source>
        <dbReference type="EMBL" id="OWP74478.1"/>
    </source>
</evidence>
<dbReference type="EMBL" id="MTCY01000069">
    <property type="protein sequence ID" value="OWP74478.1"/>
    <property type="molecule type" value="Genomic_DNA"/>
</dbReference>
<proteinExistence type="predicted"/>
<dbReference type="OrthoDB" id="5649947at2"/>
<evidence type="ECO:0000313" key="2">
    <source>
        <dbReference type="Proteomes" id="UP000198034"/>
    </source>
</evidence>
<dbReference type="Proteomes" id="UP000198034">
    <property type="component" value="Unassembled WGS sequence"/>
</dbReference>
<name>A0A246G9K8_9FLAO</name>